<evidence type="ECO:0000256" key="15">
    <source>
        <dbReference type="ARBA" id="ARBA00047433"/>
    </source>
</evidence>
<evidence type="ECO:0000256" key="12">
    <source>
        <dbReference type="ARBA" id="ARBA00023264"/>
    </source>
</evidence>
<evidence type="ECO:0000256" key="8">
    <source>
        <dbReference type="ARBA" id="ARBA00023098"/>
    </source>
</evidence>
<evidence type="ECO:0000256" key="3">
    <source>
        <dbReference type="ARBA" id="ARBA00022516"/>
    </source>
</evidence>
<dbReference type="PANTHER" id="PTHR14269">
    <property type="entry name" value="CDP-DIACYLGLYCEROL--GLYCEROL-3-PHOSPHATE 3-PHOSPHATIDYLTRANSFERASE-RELATED"/>
    <property type="match status" value="1"/>
</dbReference>
<keyword evidence="5 18" id="KW-0812">Transmembrane</keyword>
<dbReference type="FunFam" id="1.20.120.1760:FF:000005">
    <property type="entry name" value="Cardiolipin synthase 1"/>
    <property type="match status" value="1"/>
</dbReference>
<dbReference type="GO" id="GO:0005743">
    <property type="term" value="C:mitochondrial inner membrane"/>
    <property type="evidence" value="ECO:0007669"/>
    <property type="project" value="UniProtKB-SubCell"/>
</dbReference>
<sequence length="369" mass="40821">MSKGLDHMVPRIGSILYSAPWFGGGALHFNFFRNLKTLGSHEAARFHSFLRIPKAKETRCLQCSFSVAVTCPRPFSRLSISSTNVTTKQHLRCLSRRLSPGARLKGIYGASSYGQHCEWYSSKGPRPKIKDDEGLAEEGQEEVTERSHGQDRDGVKDDEAAGGVSELHENIFTVPNLLCAVRIGLTPVISFLVINNDFTWAMALFGLAGITDLLDGYIARNFKNQSSAFGSYIDPLADKFLVSVVFLSLTYVGLIPVPLTLLIIGRDIGLILAGFYVRYKTLPPPVTFSRYFDATHATAQLKPTFISKVNTGVQLGMVTFSLAAPVLGYVEHPLLQALWYLTAGTTVMSGLSYLVYKDTFKVIRKMHRK</sequence>
<evidence type="ECO:0000256" key="2">
    <source>
        <dbReference type="ARBA" id="ARBA00010441"/>
    </source>
</evidence>
<evidence type="ECO:0000256" key="6">
    <source>
        <dbReference type="ARBA" id="ARBA00022792"/>
    </source>
</evidence>
<dbReference type="PANTHER" id="PTHR14269:SF60">
    <property type="entry name" value="CARDIOLIPIN SYNTHASE (CMP-FORMING)"/>
    <property type="match status" value="1"/>
</dbReference>
<evidence type="ECO:0000256" key="9">
    <source>
        <dbReference type="ARBA" id="ARBA00023128"/>
    </source>
</evidence>
<feature type="region of interest" description="Disordered" evidence="17">
    <location>
        <begin position="124"/>
        <end position="159"/>
    </location>
</feature>
<dbReference type="AlphaFoldDB" id="A0A8J9ZX07"/>
<evidence type="ECO:0000256" key="4">
    <source>
        <dbReference type="ARBA" id="ARBA00022679"/>
    </source>
</evidence>
<accession>A0A8J9ZX07</accession>
<keyword evidence="4" id="KW-0808">Transferase</keyword>
<evidence type="ECO:0000256" key="1">
    <source>
        <dbReference type="ARBA" id="ARBA00004448"/>
    </source>
</evidence>
<evidence type="ECO:0000256" key="10">
    <source>
        <dbReference type="ARBA" id="ARBA00023136"/>
    </source>
</evidence>
<evidence type="ECO:0000256" key="18">
    <source>
        <dbReference type="SAM" id="Phobius"/>
    </source>
</evidence>
<feature type="transmembrane region" description="Helical" evidence="18">
    <location>
        <begin position="12"/>
        <end position="32"/>
    </location>
</feature>
<feature type="transmembrane region" description="Helical" evidence="18">
    <location>
        <begin position="337"/>
        <end position="356"/>
    </location>
</feature>
<evidence type="ECO:0000256" key="5">
    <source>
        <dbReference type="ARBA" id="ARBA00022692"/>
    </source>
</evidence>
<organism evidence="19 20">
    <name type="scientific">Branchiostoma lanceolatum</name>
    <name type="common">Common lancelet</name>
    <name type="synonym">Amphioxus lanceolatum</name>
    <dbReference type="NCBI Taxonomy" id="7740"/>
    <lineage>
        <taxon>Eukaryota</taxon>
        <taxon>Metazoa</taxon>
        <taxon>Chordata</taxon>
        <taxon>Cephalochordata</taxon>
        <taxon>Leptocardii</taxon>
        <taxon>Amphioxiformes</taxon>
        <taxon>Branchiostomatidae</taxon>
        <taxon>Branchiostoma</taxon>
    </lineage>
</organism>
<comment type="similarity">
    <text evidence="2">Belongs to the CDP-alcohol phosphatidyltransferase class-I family.</text>
</comment>
<evidence type="ECO:0000313" key="20">
    <source>
        <dbReference type="Proteomes" id="UP000838412"/>
    </source>
</evidence>
<dbReference type="Gene3D" id="1.20.120.1760">
    <property type="match status" value="1"/>
</dbReference>
<dbReference type="InterPro" id="IPR043130">
    <property type="entry name" value="CDP-OH_PTrfase_TM_dom"/>
</dbReference>
<comment type="function">
    <text evidence="13">Catalyzes the synthesis of cardiolipin (CL) (diphosphatidylglycerol) by specifically transferring a phosphatidyl group from CDP-diacylglycerol to phosphatidylglycerol (PG). CL is a key phospholipid in mitochondrial membranes and plays important roles in maintaining the functional integrity and dynamics of mitochondria under both optimal and stress conditions.</text>
</comment>
<reference evidence="19" key="1">
    <citation type="submission" date="2022-01" db="EMBL/GenBank/DDBJ databases">
        <authorList>
            <person name="Braso-Vives M."/>
        </authorList>
    </citation>
    <scope>NUCLEOTIDE SEQUENCE</scope>
</reference>
<comment type="catalytic activity">
    <reaction evidence="15">
        <text>a CDP-1,2-diacyl-sn-glycerol + a 1,2-diacyl-sn-glycero-3-phospho-(1'-sn-glycerol) = a cardiolipin + CMP + H(+)</text>
        <dbReference type="Rhea" id="RHEA:32931"/>
        <dbReference type="ChEBI" id="CHEBI:15378"/>
        <dbReference type="ChEBI" id="CHEBI:58332"/>
        <dbReference type="ChEBI" id="CHEBI:60377"/>
        <dbReference type="ChEBI" id="CHEBI:62237"/>
        <dbReference type="ChEBI" id="CHEBI:64716"/>
        <dbReference type="EC" id="2.7.8.41"/>
    </reaction>
</comment>
<dbReference type="GO" id="GO:0043337">
    <property type="term" value="F:cardiolipin synthase (CMP-forming)"/>
    <property type="evidence" value="ECO:0007669"/>
    <property type="project" value="UniProtKB-EC"/>
</dbReference>
<keyword evidence="6" id="KW-0999">Mitochondrion inner membrane</keyword>
<dbReference type="Proteomes" id="UP000838412">
    <property type="component" value="Chromosome 4"/>
</dbReference>
<dbReference type="InterPro" id="IPR050324">
    <property type="entry name" value="CDP-alcohol_PTase-I"/>
</dbReference>
<keyword evidence="10 18" id="KW-0472">Membrane</keyword>
<keyword evidence="20" id="KW-1185">Reference proteome</keyword>
<comment type="subcellular location">
    <subcellularLocation>
        <location evidence="1">Mitochondrion inner membrane</location>
        <topology evidence="1">Multi-pass membrane protein</topology>
    </subcellularLocation>
</comment>
<keyword evidence="7 18" id="KW-1133">Transmembrane helix</keyword>
<keyword evidence="12" id="KW-1208">Phospholipid metabolism</keyword>
<feature type="compositionally biased region" description="Basic and acidic residues" evidence="17">
    <location>
        <begin position="143"/>
        <end position="159"/>
    </location>
</feature>
<evidence type="ECO:0000256" key="7">
    <source>
        <dbReference type="ARBA" id="ARBA00022989"/>
    </source>
</evidence>
<dbReference type="InterPro" id="IPR000462">
    <property type="entry name" value="CDP-OH_P_trans"/>
</dbReference>
<proteinExistence type="inferred from homology"/>
<evidence type="ECO:0000313" key="19">
    <source>
        <dbReference type="EMBL" id="CAH1262733.1"/>
    </source>
</evidence>
<dbReference type="Pfam" id="PF01066">
    <property type="entry name" value="CDP-OH_P_transf"/>
    <property type="match status" value="1"/>
</dbReference>
<gene>
    <name evidence="19" type="primary">CRLS1</name>
    <name evidence="19" type="ORF">BLAG_LOCUS17668</name>
</gene>
<dbReference type="EMBL" id="OV696689">
    <property type="protein sequence ID" value="CAH1262733.1"/>
    <property type="molecule type" value="Genomic_DNA"/>
</dbReference>
<evidence type="ECO:0000256" key="14">
    <source>
        <dbReference type="ARBA" id="ARBA00039001"/>
    </source>
</evidence>
<dbReference type="GO" id="GO:0032049">
    <property type="term" value="P:cardiolipin biosynthetic process"/>
    <property type="evidence" value="ECO:0007669"/>
    <property type="project" value="TreeGrafter"/>
</dbReference>
<evidence type="ECO:0000256" key="11">
    <source>
        <dbReference type="ARBA" id="ARBA00023209"/>
    </source>
</evidence>
<name>A0A8J9ZX07_BRALA</name>
<dbReference type="EC" id="2.7.8.41" evidence="14"/>
<keyword evidence="3" id="KW-0444">Lipid biosynthesis</keyword>
<keyword evidence="8" id="KW-0443">Lipid metabolism</keyword>
<evidence type="ECO:0000256" key="17">
    <source>
        <dbReference type="SAM" id="MobiDB-lite"/>
    </source>
</evidence>
<feature type="transmembrane region" description="Helical" evidence="18">
    <location>
        <begin position="240"/>
        <end position="264"/>
    </location>
</feature>
<keyword evidence="11" id="KW-0594">Phospholipid biosynthesis</keyword>
<keyword evidence="9" id="KW-0496">Mitochondrion</keyword>
<evidence type="ECO:0000256" key="16">
    <source>
        <dbReference type="ARBA" id="ARBA00068900"/>
    </source>
</evidence>
<evidence type="ECO:0000256" key="13">
    <source>
        <dbReference type="ARBA" id="ARBA00037454"/>
    </source>
</evidence>
<protein>
    <recommendedName>
        <fullName evidence="16">Cardiolipin synthase (CMP-forming)</fullName>
        <ecNumber evidence="14">2.7.8.41</ecNumber>
    </recommendedName>
</protein>
<dbReference type="OrthoDB" id="10020554at2759"/>